<comment type="caution">
    <text evidence="1">The sequence shown here is derived from an EMBL/GenBank/DDBJ whole genome shotgun (WGS) entry which is preliminary data.</text>
</comment>
<organism evidence="1 2">
    <name type="scientific">Hymenochirus boettgeri</name>
    <name type="common">Congo dwarf clawed frog</name>
    <dbReference type="NCBI Taxonomy" id="247094"/>
    <lineage>
        <taxon>Eukaryota</taxon>
        <taxon>Metazoa</taxon>
        <taxon>Chordata</taxon>
        <taxon>Craniata</taxon>
        <taxon>Vertebrata</taxon>
        <taxon>Euteleostomi</taxon>
        <taxon>Amphibia</taxon>
        <taxon>Batrachia</taxon>
        <taxon>Anura</taxon>
        <taxon>Pipoidea</taxon>
        <taxon>Pipidae</taxon>
        <taxon>Pipinae</taxon>
        <taxon>Hymenochirus</taxon>
    </lineage>
</organism>
<dbReference type="AlphaFoldDB" id="A0A8T2J7H3"/>
<proteinExistence type="predicted"/>
<keyword evidence="2" id="KW-1185">Reference proteome</keyword>
<protein>
    <submittedName>
        <fullName evidence="1">Uncharacterized protein</fullName>
    </submittedName>
</protein>
<accession>A0A8T2J7H3</accession>
<sequence>MYLPTAEQYQGEPIKCFRHLTSRLKPIRQLCLQSGQGNTFKGNVNTSVVIMFISFIYPQFIVEQINVQIDFNRIQILCLLTRDCDSFCSLEH</sequence>
<dbReference type="EMBL" id="JAACNH010000006">
    <property type="protein sequence ID" value="KAG8438591.1"/>
    <property type="molecule type" value="Genomic_DNA"/>
</dbReference>
<evidence type="ECO:0000313" key="1">
    <source>
        <dbReference type="EMBL" id="KAG8438591.1"/>
    </source>
</evidence>
<gene>
    <name evidence="1" type="ORF">GDO86_004959</name>
</gene>
<name>A0A8T2J7H3_9PIPI</name>
<evidence type="ECO:0000313" key="2">
    <source>
        <dbReference type="Proteomes" id="UP000812440"/>
    </source>
</evidence>
<reference evidence="1" key="1">
    <citation type="thesis" date="2020" institute="ProQuest LLC" country="789 East Eisenhower Parkway, Ann Arbor, MI, USA">
        <title>Comparative Genomics and Chromosome Evolution.</title>
        <authorList>
            <person name="Mudd A.B."/>
        </authorList>
    </citation>
    <scope>NUCLEOTIDE SEQUENCE</scope>
    <source>
        <strain evidence="1">Female2</strain>
        <tissue evidence="1">Blood</tissue>
    </source>
</reference>
<dbReference type="Proteomes" id="UP000812440">
    <property type="component" value="Chromosome 3"/>
</dbReference>